<keyword evidence="11" id="KW-0804">Transcription</keyword>
<evidence type="ECO:0000256" key="10">
    <source>
        <dbReference type="ARBA" id="ARBA00023015"/>
    </source>
</evidence>
<evidence type="ECO:0000259" key="17">
    <source>
        <dbReference type="PROSITE" id="PS50235"/>
    </source>
</evidence>
<evidence type="ECO:0000259" key="18">
    <source>
        <dbReference type="PROSITE" id="PS50271"/>
    </source>
</evidence>
<feature type="compositionally biased region" description="Polar residues" evidence="16">
    <location>
        <begin position="494"/>
        <end position="513"/>
    </location>
</feature>
<keyword evidence="10" id="KW-0805">Transcription regulation</keyword>
<organism evidence="19 20">
    <name type="scientific">Anopheles farauti</name>
    <dbReference type="NCBI Taxonomy" id="69004"/>
    <lineage>
        <taxon>Eukaryota</taxon>
        <taxon>Metazoa</taxon>
        <taxon>Ecdysozoa</taxon>
        <taxon>Arthropoda</taxon>
        <taxon>Hexapoda</taxon>
        <taxon>Insecta</taxon>
        <taxon>Pterygota</taxon>
        <taxon>Neoptera</taxon>
        <taxon>Endopterygota</taxon>
        <taxon>Diptera</taxon>
        <taxon>Nematocera</taxon>
        <taxon>Culicoidea</taxon>
        <taxon>Culicidae</taxon>
        <taxon>Anophelinae</taxon>
        <taxon>Anopheles</taxon>
    </lineage>
</organism>
<dbReference type="InterPro" id="IPR001394">
    <property type="entry name" value="Peptidase_C19_UCH"/>
</dbReference>
<dbReference type="InterPro" id="IPR018200">
    <property type="entry name" value="USP_CS"/>
</dbReference>
<evidence type="ECO:0000256" key="1">
    <source>
        <dbReference type="ARBA" id="ARBA00000707"/>
    </source>
</evidence>
<dbReference type="Gene3D" id="3.90.70.10">
    <property type="entry name" value="Cysteine proteinases"/>
    <property type="match status" value="1"/>
</dbReference>
<keyword evidence="3 15" id="KW-0645">Protease</keyword>
<evidence type="ECO:0000256" key="4">
    <source>
        <dbReference type="ARBA" id="ARBA00022723"/>
    </source>
</evidence>
<evidence type="ECO:0000256" key="16">
    <source>
        <dbReference type="SAM" id="MobiDB-lite"/>
    </source>
</evidence>
<dbReference type="VEuPathDB" id="VectorBase:AFAF010493"/>
<evidence type="ECO:0000256" key="13">
    <source>
        <dbReference type="ARBA" id="ARBA00038490"/>
    </source>
</evidence>
<dbReference type="PROSITE" id="PS00973">
    <property type="entry name" value="USP_2"/>
    <property type="match status" value="1"/>
</dbReference>
<evidence type="ECO:0000256" key="11">
    <source>
        <dbReference type="ARBA" id="ARBA00023163"/>
    </source>
</evidence>
<evidence type="ECO:0000256" key="12">
    <source>
        <dbReference type="ARBA" id="ARBA00023242"/>
    </source>
</evidence>
<comment type="subcellular location">
    <subcellularLocation>
        <location evidence="2">Nucleus</location>
    </subcellularLocation>
</comment>
<dbReference type="Proteomes" id="UP000075886">
    <property type="component" value="Unassembled WGS sequence"/>
</dbReference>
<proteinExistence type="inferred from homology"/>
<protein>
    <recommendedName>
        <fullName evidence="15">Ubiquitin carboxyl-terminal hydrolase</fullName>
        <ecNumber evidence="15">3.4.19.12</ecNumber>
    </recommendedName>
</protein>
<evidence type="ECO:0000313" key="20">
    <source>
        <dbReference type="Proteomes" id="UP000075886"/>
    </source>
</evidence>
<feature type="region of interest" description="Disordered" evidence="16">
    <location>
        <begin position="321"/>
        <end position="357"/>
    </location>
</feature>
<keyword evidence="8 15" id="KW-0788">Thiol protease</keyword>
<evidence type="ECO:0000256" key="5">
    <source>
        <dbReference type="ARBA" id="ARBA00022771"/>
    </source>
</evidence>
<keyword evidence="6 15" id="KW-0833">Ubl conjugation pathway</keyword>
<comment type="similarity">
    <text evidence="13">Belongs to the peptidase C19 family. UBP8 subfamily.</text>
</comment>
<dbReference type="InterPro" id="IPR028889">
    <property type="entry name" value="USP"/>
</dbReference>
<keyword evidence="7 15" id="KW-0378">Hydrolase</keyword>
<dbReference type="Pfam" id="PF00443">
    <property type="entry name" value="UCH"/>
    <property type="match status" value="1"/>
</dbReference>
<dbReference type="SUPFAM" id="SSF57850">
    <property type="entry name" value="RING/U-box"/>
    <property type="match status" value="1"/>
</dbReference>
<dbReference type="PANTHER" id="PTHR21646:SF33">
    <property type="entry name" value="UBIQUITIN CARBOXYL-TERMINAL HYDROLASE 22"/>
    <property type="match status" value="1"/>
</dbReference>
<feature type="compositionally biased region" description="Low complexity" evidence="16">
    <location>
        <begin position="333"/>
        <end position="355"/>
    </location>
</feature>
<evidence type="ECO:0000313" key="19">
    <source>
        <dbReference type="EnsemblMetazoa" id="AFAF010493-PA"/>
    </source>
</evidence>
<evidence type="ECO:0000256" key="9">
    <source>
        <dbReference type="ARBA" id="ARBA00022833"/>
    </source>
</evidence>
<dbReference type="EMBL" id="AXCN02001131">
    <property type="status" value="NOT_ANNOTATED_CDS"/>
    <property type="molecule type" value="Genomic_DNA"/>
</dbReference>
<evidence type="ECO:0000256" key="7">
    <source>
        <dbReference type="ARBA" id="ARBA00022801"/>
    </source>
</evidence>
<dbReference type="InterPro" id="IPR038765">
    <property type="entry name" value="Papain-like_cys_pep_sf"/>
</dbReference>
<reference evidence="19" key="2">
    <citation type="submission" date="2020-05" db="UniProtKB">
        <authorList>
            <consortium name="EnsemblMetazoa"/>
        </authorList>
    </citation>
    <scope>IDENTIFICATION</scope>
    <source>
        <strain evidence="19">FAR1</strain>
    </source>
</reference>
<feature type="compositionally biased region" description="Low complexity" evidence="16">
    <location>
        <begin position="523"/>
        <end position="544"/>
    </location>
</feature>
<dbReference type="PROSITE" id="PS50271">
    <property type="entry name" value="ZF_UBP"/>
    <property type="match status" value="1"/>
</dbReference>
<dbReference type="AlphaFoldDB" id="A0A182QHW6"/>
<dbReference type="PROSITE" id="PS50235">
    <property type="entry name" value="USP_3"/>
    <property type="match status" value="1"/>
</dbReference>
<comment type="catalytic activity">
    <reaction evidence="1 15">
        <text>Thiol-dependent hydrolysis of ester, thioester, amide, peptide and isopeptide bonds formed by the C-terminal Gly of ubiquitin (a 76-residue protein attached to proteins as an intracellular targeting signal).</text>
        <dbReference type="EC" id="3.4.19.12"/>
    </reaction>
</comment>
<accession>A0A182QHW6</accession>
<dbReference type="InterPro" id="IPR050185">
    <property type="entry name" value="Ub_carboxyl-term_hydrolase"/>
</dbReference>
<sequence>MGDAGCVHFASYIKEYGYDSFSVVHAYFSACISKEARRRKALSCLCHKCGSSGPQLYSCLHCIYFGCKGAHMNEHYKQTKHFMALELCYGMLYCYQCRDFIYHSKCQTIAERHLRREARSLDKSLSWRPWSPSRLEIELLLKNPKRRHVTALTSIGLRGLLNLGSTCFMNCIVQALIHTPLLRDYFLAELHECTSKTAAKCLVCEVSRLFQEFYSGARGPLSLHRLLHLIWNHARHLAGYEQQDAHEFFIATLDVLHRHCKISMTELAANAAAAAAAAAAASEKSKSSQSNSLHQNQHVSGNFLQQHQAASQQDALQLLPQTGSANMSGGGVTSTNAPTATGSASSATGATETQTDPNPAQCNCIIDQIFTGGLQSDVVCQACKGVSTTIDPFWDISLDLGESSNGQGGYGGPPKSLIDCLERFTRAEHLGSSAKIKCNTCNSYQESTKQLSMRTLPIVASFHLKRFEHSSLIDKKISTFISFPAELDMTPFMSQKKSDQQQQPHRGSPSTLNAMDRGGGENNGSSSTSSSSSLLTGTSNVTTSCAPNDADGRKHRTDGSGDTADFRYSLYAVINHVGTLDAGHYTAYVRHQKDIWVKCDDHIITTATLKQVLDSEGYLLFYHKKILEYE</sequence>
<reference evidence="20" key="1">
    <citation type="submission" date="2014-01" db="EMBL/GenBank/DDBJ databases">
        <title>The Genome Sequence of Anopheles farauti FAR1 (V2).</title>
        <authorList>
            <consortium name="The Broad Institute Genomics Platform"/>
            <person name="Neafsey D.E."/>
            <person name="Besansky N."/>
            <person name="Howell P."/>
            <person name="Walton C."/>
            <person name="Young S.K."/>
            <person name="Zeng Q."/>
            <person name="Gargeya S."/>
            <person name="Fitzgerald M."/>
            <person name="Haas B."/>
            <person name="Abouelleil A."/>
            <person name="Allen A.W."/>
            <person name="Alvarado L."/>
            <person name="Arachchi H.M."/>
            <person name="Berlin A.M."/>
            <person name="Chapman S.B."/>
            <person name="Gainer-Dewar J."/>
            <person name="Goldberg J."/>
            <person name="Griggs A."/>
            <person name="Gujja S."/>
            <person name="Hansen M."/>
            <person name="Howarth C."/>
            <person name="Imamovic A."/>
            <person name="Ireland A."/>
            <person name="Larimer J."/>
            <person name="McCowan C."/>
            <person name="Murphy C."/>
            <person name="Pearson M."/>
            <person name="Poon T.W."/>
            <person name="Priest M."/>
            <person name="Roberts A."/>
            <person name="Saif S."/>
            <person name="Shea T."/>
            <person name="Sisk P."/>
            <person name="Sykes S."/>
            <person name="Wortman J."/>
            <person name="Nusbaum C."/>
            <person name="Birren B."/>
        </authorList>
    </citation>
    <scope>NUCLEOTIDE SEQUENCE [LARGE SCALE GENOMIC DNA]</scope>
    <source>
        <strain evidence="20">FAR1</strain>
    </source>
</reference>
<keyword evidence="20" id="KW-1185">Reference proteome</keyword>
<dbReference type="GO" id="GO:0005634">
    <property type="term" value="C:nucleus"/>
    <property type="evidence" value="ECO:0007669"/>
    <property type="project" value="UniProtKB-SubCell"/>
</dbReference>
<evidence type="ECO:0000256" key="15">
    <source>
        <dbReference type="RuleBase" id="RU366025"/>
    </source>
</evidence>
<dbReference type="PROSITE" id="PS00972">
    <property type="entry name" value="USP_1"/>
    <property type="match status" value="1"/>
</dbReference>
<dbReference type="PANTHER" id="PTHR21646">
    <property type="entry name" value="UBIQUITIN CARBOXYL-TERMINAL HYDROLASE"/>
    <property type="match status" value="1"/>
</dbReference>
<feature type="region of interest" description="Disordered" evidence="16">
    <location>
        <begin position="494"/>
        <end position="559"/>
    </location>
</feature>
<name>A0A182QHW6_9DIPT</name>
<feature type="domain" description="UBP-type" evidence="18">
    <location>
        <begin position="4"/>
        <end position="121"/>
    </location>
</feature>
<keyword evidence="4" id="KW-0479">Metal-binding</keyword>
<dbReference type="InterPro" id="IPR001607">
    <property type="entry name" value="Znf_UBP"/>
</dbReference>
<dbReference type="GO" id="GO:0004843">
    <property type="term" value="F:cysteine-type deubiquitinase activity"/>
    <property type="evidence" value="ECO:0007669"/>
    <property type="project" value="UniProtKB-UniRule"/>
</dbReference>
<keyword evidence="5 14" id="KW-0863">Zinc-finger</keyword>
<dbReference type="Pfam" id="PF02148">
    <property type="entry name" value="zf-UBP"/>
    <property type="match status" value="1"/>
</dbReference>
<dbReference type="GO" id="GO:0008270">
    <property type="term" value="F:zinc ion binding"/>
    <property type="evidence" value="ECO:0007669"/>
    <property type="project" value="UniProtKB-KW"/>
</dbReference>
<dbReference type="GO" id="GO:0006508">
    <property type="term" value="P:proteolysis"/>
    <property type="evidence" value="ECO:0007669"/>
    <property type="project" value="UniProtKB-KW"/>
</dbReference>
<dbReference type="EC" id="3.4.19.12" evidence="15"/>
<dbReference type="GO" id="GO:0016579">
    <property type="term" value="P:protein deubiquitination"/>
    <property type="evidence" value="ECO:0007669"/>
    <property type="project" value="InterPro"/>
</dbReference>
<dbReference type="InterPro" id="IPR013083">
    <property type="entry name" value="Znf_RING/FYVE/PHD"/>
</dbReference>
<evidence type="ECO:0000256" key="8">
    <source>
        <dbReference type="ARBA" id="ARBA00022807"/>
    </source>
</evidence>
<dbReference type="EnsemblMetazoa" id="AFAF010493-RA">
    <property type="protein sequence ID" value="AFAF010493-PA"/>
    <property type="gene ID" value="AFAF010493"/>
</dbReference>
<keyword evidence="12" id="KW-0539">Nucleus</keyword>
<evidence type="ECO:0000256" key="6">
    <source>
        <dbReference type="ARBA" id="ARBA00022786"/>
    </source>
</evidence>
<keyword evidence="9" id="KW-0862">Zinc</keyword>
<evidence type="ECO:0000256" key="2">
    <source>
        <dbReference type="ARBA" id="ARBA00004123"/>
    </source>
</evidence>
<evidence type="ECO:0000256" key="14">
    <source>
        <dbReference type="PROSITE-ProRule" id="PRU00502"/>
    </source>
</evidence>
<dbReference type="Gene3D" id="3.30.40.10">
    <property type="entry name" value="Zinc/RING finger domain, C3HC4 (zinc finger)"/>
    <property type="match status" value="1"/>
</dbReference>
<evidence type="ECO:0000256" key="3">
    <source>
        <dbReference type="ARBA" id="ARBA00022670"/>
    </source>
</evidence>
<feature type="domain" description="USP" evidence="17">
    <location>
        <begin position="158"/>
        <end position="625"/>
    </location>
</feature>
<dbReference type="STRING" id="69004.A0A182QHW6"/>
<dbReference type="SUPFAM" id="SSF54001">
    <property type="entry name" value="Cysteine proteinases"/>
    <property type="match status" value="1"/>
</dbReference>